<evidence type="ECO:0008006" key="3">
    <source>
        <dbReference type="Google" id="ProtNLM"/>
    </source>
</evidence>
<dbReference type="EMBL" id="JAUEPR010000014">
    <property type="protein sequence ID" value="KAK0478144.1"/>
    <property type="molecule type" value="Genomic_DNA"/>
</dbReference>
<accession>A0AA39P6P3</accession>
<gene>
    <name evidence="1" type="ORF">IW261DRAFT_1594039</name>
</gene>
<evidence type="ECO:0000313" key="2">
    <source>
        <dbReference type="Proteomes" id="UP001175227"/>
    </source>
</evidence>
<proteinExistence type="predicted"/>
<keyword evidence="2" id="KW-1185">Reference proteome</keyword>
<evidence type="ECO:0000313" key="1">
    <source>
        <dbReference type="EMBL" id="KAK0478144.1"/>
    </source>
</evidence>
<organism evidence="1 2">
    <name type="scientific">Armillaria novae-zelandiae</name>
    <dbReference type="NCBI Taxonomy" id="153914"/>
    <lineage>
        <taxon>Eukaryota</taxon>
        <taxon>Fungi</taxon>
        <taxon>Dikarya</taxon>
        <taxon>Basidiomycota</taxon>
        <taxon>Agaricomycotina</taxon>
        <taxon>Agaricomycetes</taxon>
        <taxon>Agaricomycetidae</taxon>
        <taxon>Agaricales</taxon>
        <taxon>Marasmiineae</taxon>
        <taxon>Physalacriaceae</taxon>
        <taxon>Armillaria</taxon>
    </lineage>
</organism>
<name>A0AA39P6P3_9AGAR</name>
<dbReference type="AlphaFoldDB" id="A0AA39P6P3"/>
<reference evidence="1" key="1">
    <citation type="submission" date="2023-06" db="EMBL/GenBank/DDBJ databases">
        <authorList>
            <consortium name="Lawrence Berkeley National Laboratory"/>
            <person name="Ahrendt S."/>
            <person name="Sahu N."/>
            <person name="Indic B."/>
            <person name="Wong-Bajracharya J."/>
            <person name="Merenyi Z."/>
            <person name="Ke H.-M."/>
            <person name="Monk M."/>
            <person name="Kocsube S."/>
            <person name="Drula E."/>
            <person name="Lipzen A."/>
            <person name="Balint B."/>
            <person name="Henrissat B."/>
            <person name="Andreopoulos B."/>
            <person name="Martin F.M."/>
            <person name="Harder C.B."/>
            <person name="Rigling D."/>
            <person name="Ford K.L."/>
            <person name="Foster G.D."/>
            <person name="Pangilinan J."/>
            <person name="Papanicolaou A."/>
            <person name="Barry K."/>
            <person name="LaButti K."/>
            <person name="Viragh M."/>
            <person name="Koriabine M."/>
            <person name="Yan M."/>
            <person name="Riley R."/>
            <person name="Champramary S."/>
            <person name="Plett K.L."/>
            <person name="Tsai I.J."/>
            <person name="Slot J."/>
            <person name="Sipos G."/>
            <person name="Plett J."/>
            <person name="Nagy L.G."/>
            <person name="Grigoriev I.V."/>
        </authorList>
    </citation>
    <scope>NUCLEOTIDE SEQUENCE</scope>
    <source>
        <strain evidence="1">ICMP 16352</strain>
    </source>
</reference>
<comment type="caution">
    <text evidence="1">The sequence shown here is derived from an EMBL/GenBank/DDBJ whole genome shotgun (WGS) entry which is preliminary data.</text>
</comment>
<sequence>MQPHLEPQQLEHTMDISNTRSKWDSAKLKGKVVAYECKWMSEKQLRKLLQRVNRKSGQLPEVTISSQTEIGQTEESIKVPQQRAYTGRAPVISSSLADTPCSSLGVQGLLDLLNTTLRTSYTLNTPHLSSVLGDCIAHEYDFGTAYGRLRKTWHSHFTGIQMELQKCEAEDIKRRKDALAGSLIVRADMDPRRVWDLRAWTVQEVGVESTTAGRIQSPYGTLSAMQDRISTYKVAGLAYSLRTRSIPAYYESQSLEDAWTALVNVMLTSYRGDLLFTYPEPGMGCKKWRPSWKQVMEKPLPTVIGDWEWHADVRRNDDDWFAGPCIERGFVRELAMGGEEGIDRCGELVVEDKDGITHAFHITASHQYPIPEDTYTLLADDPNYLGSPQHWVVGRRLPNKMFEKVSVFEMTDPEGKRMDKLGLSAKSFSILA</sequence>
<protein>
    <recommendedName>
        <fullName evidence="3">Heterokaryon incompatibility domain-containing protein</fullName>
    </recommendedName>
</protein>
<dbReference type="Proteomes" id="UP001175227">
    <property type="component" value="Unassembled WGS sequence"/>
</dbReference>